<dbReference type="Gene3D" id="3.40.50.300">
    <property type="entry name" value="P-loop containing nucleotide triphosphate hydrolases"/>
    <property type="match status" value="1"/>
</dbReference>
<evidence type="ECO:0000313" key="4">
    <source>
        <dbReference type="EMBL" id="GAA0563062.1"/>
    </source>
</evidence>
<evidence type="ECO:0000259" key="3">
    <source>
        <dbReference type="Pfam" id="PF00685"/>
    </source>
</evidence>
<keyword evidence="2" id="KW-0808">Transferase</keyword>
<evidence type="ECO:0000256" key="2">
    <source>
        <dbReference type="ARBA" id="ARBA00022679"/>
    </source>
</evidence>
<organism evidence="4 5">
    <name type="scientific">Rhizomicrobium electricum</name>
    <dbReference type="NCBI Taxonomy" id="480070"/>
    <lineage>
        <taxon>Bacteria</taxon>
        <taxon>Pseudomonadati</taxon>
        <taxon>Pseudomonadota</taxon>
        <taxon>Alphaproteobacteria</taxon>
        <taxon>Micropepsales</taxon>
        <taxon>Micropepsaceae</taxon>
        <taxon>Rhizomicrobium</taxon>
    </lineage>
</organism>
<reference evidence="5" key="1">
    <citation type="journal article" date="2019" name="Int. J. Syst. Evol. Microbiol.">
        <title>The Global Catalogue of Microorganisms (GCM) 10K type strain sequencing project: providing services to taxonomists for standard genome sequencing and annotation.</title>
        <authorList>
            <consortium name="The Broad Institute Genomics Platform"/>
            <consortium name="The Broad Institute Genome Sequencing Center for Infectious Disease"/>
            <person name="Wu L."/>
            <person name="Ma J."/>
        </authorList>
    </citation>
    <scope>NUCLEOTIDE SEQUENCE [LARGE SCALE GENOMIC DNA]</scope>
    <source>
        <strain evidence="5">JCM 15089</strain>
    </source>
</reference>
<evidence type="ECO:0000313" key="5">
    <source>
        <dbReference type="Proteomes" id="UP001499951"/>
    </source>
</evidence>
<proteinExistence type="inferred from homology"/>
<comment type="caution">
    <text evidence="4">The sequence shown here is derived from an EMBL/GenBank/DDBJ whole genome shotgun (WGS) entry which is preliminary data.</text>
</comment>
<comment type="similarity">
    <text evidence="1">Belongs to the sulfotransferase 1 family.</text>
</comment>
<evidence type="ECO:0000256" key="1">
    <source>
        <dbReference type="ARBA" id="ARBA00005771"/>
    </source>
</evidence>
<gene>
    <name evidence="4" type="ORF">GCM10008942_09370</name>
</gene>
<feature type="domain" description="Sulfotransferase" evidence="3">
    <location>
        <begin position="6"/>
        <end position="282"/>
    </location>
</feature>
<dbReference type="PANTHER" id="PTHR11783">
    <property type="entry name" value="SULFOTRANSFERASE SULT"/>
    <property type="match status" value="1"/>
</dbReference>
<dbReference type="SUPFAM" id="SSF52540">
    <property type="entry name" value="P-loop containing nucleoside triphosphate hydrolases"/>
    <property type="match status" value="1"/>
</dbReference>
<keyword evidence="5" id="KW-1185">Reference proteome</keyword>
<name>A0ABP3PC32_9PROT</name>
<protein>
    <submittedName>
        <fullName evidence="4">Sulfotransferase domain-containing protein</fullName>
    </submittedName>
</protein>
<dbReference type="RefSeq" id="WP_166932508.1">
    <property type="nucleotide sequence ID" value="NZ_BAAADD010000002.1"/>
</dbReference>
<dbReference type="Proteomes" id="UP001499951">
    <property type="component" value="Unassembled WGS sequence"/>
</dbReference>
<accession>A0ABP3PC32</accession>
<dbReference type="InterPro" id="IPR027417">
    <property type="entry name" value="P-loop_NTPase"/>
</dbReference>
<dbReference type="EMBL" id="BAAADD010000002">
    <property type="protein sequence ID" value="GAA0563062.1"/>
    <property type="molecule type" value="Genomic_DNA"/>
</dbReference>
<sequence length="289" mass="32221">MSGIYWIASYPKSGNTWVRMVLRSLEQGGAPVRFDDDNAPWWDPSHRSRIGGISSSRFFFEDVLDIESSDLTEDEIETLRSAAILAWAESAGKPPIVKTHDAWLSSRGTPLFPPESTKGAVVIVRDPRDVAVSFANHSGISIDAAIARMADPDCRLARTSKKMGSQLAQWLPTWSGHVAGWLDAPVRRLLMRYEDMKADTPGVMAKIAAFLEFDTTSETVNKAVDAARFDRLQAEEVRSGFRERPAVSSRFFRRGVAGGWRDTLSRQQAERIEADHGAMMRRLGYETTT</sequence>
<dbReference type="Pfam" id="PF00685">
    <property type="entry name" value="Sulfotransfer_1"/>
    <property type="match status" value="1"/>
</dbReference>
<dbReference type="InterPro" id="IPR000863">
    <property type="entry name" value="Sulfotransferase_dom"/>
</dbReference>